<proteinExistence type="predicted"/>
<protein>
    <submittedName>
        <fullName evidence="2">Uncharacterized protein</fullName>
    </submittedName>
</protein>
<gene>
    <name evidence="2" type="ORF">AXG93_4888s1050</name>
</gene>
<dbReference type="Proteomes" id="UP000077202">
    <property type="component" value="Unassembled WGS sequence"/>
</dbReference>
<accession>A0A176VIA1</accession>
<keyword evidence="3" id="KW-1185">Reference proteome</keyword>
<sequence>MAAYDPYKVPELDGKEYPSSLRGMKSLGKKHQGYHNLRHADGNSSAKDDTWTARVGAGIPVTRHGRNSEATLRSAESRQAGAIPRRQAGSPTEWHVAFVRSDDRSDMKLWPSRKKCNELSQEQRSLEE</sequence>
<dbReference type="EMBL" id="LVLJ01003642">
    <property type="protein sequence ID" value="OAE20297.1"/>
    <property type="molecule type" value="Genomic_DNA"/>
</dbReference>
<evidence type="ECO:0000313" key="3">
    <source>
        <dbReference type="Proteomes" id="UP000077202"/>
    </source>
</evidence>
<organism evidence="2 3">
    <name type="scientific">Marchantia polymorpha subsp. ruderalis</name>
    <dbReference type="NCBI Taxonomy" id="1480154"/>
    <lineage>
        <taxon>Eukaryota</taxon>
        <taxon>Viridiplantae</taxon>
        <taxon>Streptophyta</taxon>
        <taxon>Embryophyta</taxon>
        <taxon>Marchantiophyta</taxon>
        <taxon>Marchantiopsida</taxon>
        <taxon>Marchantiidae</taxon>
        <taxon>Marchantiales</taxon>
        <taxon>Marchantiaceae</taxon>
        <taxon>Marchantia</taxon>
    </lineage>
</organism>
<comment type="caution">
    <text evidence="2">The sequence shown here is derived from an EMBL/GenBank/DDBJ whole genome shotgun (WGS) entry which is preliminary data.</text>
</comment>
<name>A0A176VIA1_MARPO</name>
<dbReference type="AlphaFoldDB" id="A0A176VIA1"/>
<evidence type="ECO:0000256" key="1">
    <source>
        <dbReference type="SAM" id="MobiDB-lite"/>
    </source>
</evidence>
<reference evidence="2" key="1">
    <citation type="submission" date="2016-03" db="EMBL/GenBank/DDBJ databases">
        <title>Mechanisms controlling the formation of the plant cell surface in tip-growing cells are functionally conserved among land plants.</title>
        <authorList>
            <person name="Honkanen S."/>
            <person name="Jones V.A."/>
            <person name="Morieri G."/>
            <person name="Champion C."/>
            <person name="Hetherington A.J."/>
            <person name="Kelly S."/>
            <person name="Saint-Marcoux D."/>
            <person name="Proust H."/>
            <person name="Prescott H."/>
            <person name="Dolan L."/>
        </authorList>
    </citation>
    <scope>NUCLEOTIDE SEQUENCE [LARGE SCALE GENOMIC DNA]</scope>
    <source>
        <tissue evidence="2">Whole gametophyte</tissue>
    </source>
</reference>
<evidence type="ECO:0000313" key="2">
    <source>
        <dbReference type="EMBL" id="OAE20297.1"/>
    </source>
</evidence>
<feature type="region of interest" description="Disordered" evidence="1">
    <location>
        <begin position="66"/>
        <end position="94"/>
    </location>
</feature>